<feature type="compositionally biased region" description="Low complexity" evidence="7">
    <location>
        <begin position="154"/>
        <end position="163"/>
    </location>
</feature>
<evidence type="ECO:0000256" key="1">
    <source>
        <dbReference type="ARBA" id="ARBA00004196"/>
    </source>
</evidence>
<comment type="caution">
    <text evidence="9">The sequence shown here is derived from an EMBL/GenBank/DDBJ whole genome shotgun (WGS) entry which is preliminary data.</text>
</comment>
<feature type="region of interest" description="Disordered" evidence="7">
    <location>
        <begin position="54"/>
        <end position="106"/>
    </location>
</feature>
<evidence type="ECO:0000256" key="3">
    <source>
        <dbReference type="ARBA" id="ARBA00022692"/>
    </source>
</evidence>
<dbReference type="SUPFAM" id="SSF55781">
    <property type="entry name" value="GAF domain-like"/>
    <property type="match status" value="2"/>
</dbReference>
<dbReference type="InterPro" id="IPR029016">
    <property type="entry name" value="GAF-like_dom_sf"/>
</dbReference>
<keyword evidence="2" id="KW-1003">Cell membrane</keyword>
<evidence type="ECO:0000259" key="8">
    <source>
        <dbReference type="PROSITE" id="PS50125"/>
    </source>
</evidence>
<dbReference type="Gene3D" id="1.25.10.10">
    <property type="entry name" value="Leucine-rich Repeat Variant"/>
    <property type="match status" value="1"/>
</dbReference>
<dbReference type="OrthoDB" id="60033at2759"/>
<evidence type="ECO:0000313" key="10">
    <source>
        <dbReference type="Proteomes" id="UP000193642"/>
    </source>
</evidence>
<feature type="region of interest" description="Disordered" evidence="7">
    <location>
        <begin position="136"/>
        <end position="163"/>
    </location>
</feature>
<feature type="compositionally biased region" description="Low complexity" evidence="7">
    <location>
        <begin position="314"/>
        <end position="332"/>
    </location>
</feature>
<dbReference type="Proteomes" id="UP000193642">
    <property type="component" value="Unassembled WGS sequence"/>
</dbReference>
<dbReference type="PANTHER" id="PTHR43081">
    <property type="entry name" value="ADENYLATE CYCLASE, TERMINAL-DIFFERENTIATION SPECIFIC-RELATED"/>
    <property type="match status" value="1"/>
</dbReference>
<dbReference type="GO" id="GO:0006171">
    <property type="term" value="P:cAMP biosynthetic process"/>
    <property type="evidence" value="ECO:0007669"/>
    <property type="project" value="TreeGrafter"/>
</dbReference>
<feature type="compositionally biased region" description="Polar residues" evidence="7">
    <location>
        <begin position="497"/>
        <end position="541"/>
    </location>
</feature>
<keyword evidence="6" id="KW-0802">TPR repeat</keyword>
<comment type="subcellular location">
    <subcellularLocation>
        <location evidence="1">Cell envelope</location>
    </subcellularLocation>
</comment>
<dbReference type="CDD" id="cd07302">
    <property type="entry name" value="CHD"/>
    <property type="match status" value="1"/>
</dbReference>
<dbReference type="Pfam" id="PF01590">
    <property type="entry name" value="GAF"/>
    <property type="match status" value="2"/>
</dbReference>
<proteinExistence type="predicted"/>
<feature type="compositionally biased region" description="Polar residues" evidence="7">
    <location>
        <begin position="67"/>
        <end position="80"/>
    </location>
</feature>
<dbReference type="SMART" id="SM00065">
    <property type="entry name" value="GAF"/>
    <property type="match status" value="2"/>
</dbReference>
<dbReference type="InterPro" id="IPR001054">
    <property type="entry name" value="A/G_cyclase"/>
</dbReference>
<keyword evidence="5" id="KW-0472">Membrane</keyword>
<dbReference type="InterPro" id="IPR029787">
    <property type="entry name" value="Nucleotide_cyclase"/>
</dbReference>
<dbReference type="GO" id="GO:0003824">
    <property type="term" value="F:catalytic activity"/>
    <property type="evidence" value="ECO:0007669"/>
    <property type="project" value="UniProtKB-ARBA"/>
</dbReference>
<feature type="region of interest" description="Disordered" evidence="7">
    <location>
        <begin position="471"/>
        <end position="551"/>
    </location>
</feature>
<evidence type="ECO:0000256" key="2">
    <source>
        <dbReference type="ARBA" id="ARBA00022475"/>
    </source>
</evidence>
<feature type="compositionally biased region" description="Polar residues" evidence="7">
    <location>
        <begin position="471"/>
        <end position="489"/>
    </location>
</feature>
<dbReference type="InterPro" id="IPR019734">
    <property type="entry name" value="TPR_rpt"/>
</dbReference>
<feature type="region of interest" description="Disordered" evidence="7">
    <location>
        <begin position="305"/>
        <end position="350"/>
    </location>
</feature>
<gene>
    <name evidence="9" type="ORF">BCR33DRAFT_579690</name>
</gene>
<accession>A0A1Y2CQL2</accession>
<evidence type="ECO:0000256" key="5">
    <source>
        <dbReference type="ARBA" id="ARBA00023136"/>
    </source>
</evidence>
<name>A0A1Y2CQL2_9FUNG</name>
<dbReference type="Gene3D" id="3.30.70.1230">
    <property type="entry name" value="Nucleotide cyclase"/>
    <property type="match status" value="1"/>
</dbReference>
<reference evidence="9 10" key="1">
    <citation type="submission" date="2016-07" db="EMBL/GenBank/DDBJ databases">
        <title>Pervasive Adenine N6-methylation of Active Genes in Fungi.</title>
        <authorList>
            <consortium name="DOE Joint Genome Institute"/>
            <person name="Mondo S.J."/>
            <person name="Dannebaum R.O."/>
            <person name="Kuo R.C."/>
            <person name="Labutti K."/>
            <person name="Haridas S."/>
            <person name="Kuo A."/>
            <person name="Salamov A."/>
            <person name="Ahrendt S.R."/>
            <person name="Lipzen A."/>
            <person name="Sullivan W."/>
            <person name="Andreopoulos W.B."/>
            <person name="Clum A."/>
            <person name="Lindquist E."/>
            <person name="Daum C."/>
            <person name="Ramamoorthy G.K."/>
            <person name="Gryganskyi A."/>
            <person name="Culley D."/>
            <person name="Magnuson J.K."/>
            <person name="James T.Y."/>
            <person name="O'Malley M.A."/>
            <person name="Stajich J.E."/>
            <person name="Spatafora J.W."/>
            <person name="Visel A."/>
            <person name="Grigoriev I.V."/>
        </authorList>
    </citation>
    <scope>NUCLEOTIDE SEQUENCE [LARGE SCALE GENOMIC DNA]</scope>
    <source>
        <strain evidence="9 10">JEL800</strain>
    </source>
</reference>
<protein>
    <recommendedName>
        <fullName evidence="8">Guanylate cyclase domain-containing protein</fullName>
    </recommendedName>
</protein>
<dbReference type="EMBL" id="MCGO01000009">
    <property type="protein sequence ID" value="ORY49320.1"/>
    <property type="molecule type" value="Genomic_DNA"/>
</dbReference>
<sequence>MLRPNSPQPSPYALLIPPPPAPSPAISKMKATAALKEQEALEYMKKFTTSPYAAKSAKVVNKRQHVRPSTASSSYSNQPHHQTDLLMTYDPRKQNYSRPTSGMTQSAKNHAAELHAMKLLKLMEREEQDNNLIKSHFSQHPHESPPGSPRGHKSIPGSTTTTISSPLSVKLVADLKDIGVSSETAAIVGAAVANQPQHLQVQESDSYRPMSTASSYRRPPSSSVSQRTRQSAQGDVDPTVAWPKLEPFVNHWGIQNKNRPIGAHSSGYYAKQHHTSFSTSIGQHVGANSPLPTPMSLTMELENEEEDIVGGGRSSSYPHPHSSRSARNSANSGPKNPMEEEHERSKRKTYINETAVTDEQLCIMTDPEVTPEEVLSALSILIGMALDNETVAQSTLFDRGGVFIILHVMNQMPEHPDVQAKACHLLEIMAAKNPLTLTSLYKQNGIMSILAAVQTVSRACQDAKHAVTLMQEAQQQASSTNHTQASSHRQLNKRNWSKSTTQRPPTSNSNDHINKGSNNDILSGSSSIPEVNTSGNGSTEKLNPAGKIQPPTIQITGGSNGANVVNPLVSSLPPSSMPYFDTNNTLVHGILQKYFDPKFVIQLDKMDKVARSEIVKHLLSLFQRIDRLILTGALISLEVDQEIALDQIVREAENLVNSELTLLYLIDPITGDLMAGDCDPWMDPKEKELIREVRFPLGLGIVGWVAQSRQPVNIMRDASKHEQFDHNADTRGESMAVSSILSVPMMTKDGVLKGVLQVINKLGPNGNMLPFNQEDEYLLKMLSTLAAMLVSNAQIYNRLKKSQEKVEALLETTKSLGSTLELDLLVKRIMDAAKDLLMADRCTLFLSDAKAKQLRAHIQGRDSIEEIRIPMTTGIAGFAFTSGESVNIPDAYKDSRFNPEVDKKTGYVTRNMLCIPIRNISGNSIGVTQMINKKVGAFEIDDEKLLTSFSAQAAVAIENSNLFRKTQDMLRETQNMKNYLNMIIQSITNVVITLDKDGHLSHINHPAKMDLTNDEVKEITAQHYETWLGAEKNATLVGDIRRSFSGEENATIIAQDYELHLKGKIKNVNYTIVQMSAGGLNGGDLSGVGGNGGGNGVGGTSHGVVIVLEDISSEKRALMTLGRYMSPALAKQVMAEDGGQLGGKRKKVAILFSDIRSFTTISESMEPQMVVEMLNHHFTDAVNAILAEQGILDKYIGDAVMAVFGVPFVNPDDSIHACNAALRMKESLEVYNQVVRIPNGQEPIKMGIGVNTGMVLSGNIGSLKRMEFSCIGDAVNLSSRVEGMTKAYGVTILITEYTVEEIGDNFLLREVDSVVVKGKSQSVKIFELLGRKDQEVEEAFIKTLEYYQLGLSAYRGRFFDQAIECFAQALRLSPEDGPSMVLMERCMVYRVEPPPEDWNGVHHADSK</sequence>
<feature type="compositionally biased region" description="Polar residues" evidence="7">
    <location>
        <begin position="94"/>
        <end position="106"/>
    </location>
</feature>
<evidence type="ECO:0000256" key="6">
    <source>
        <dbReference type="PROSITE-ProRule" id="PRU00339"/>
    </source>
</evidence>
<dbReference type="Gene3D" id="3.30.450.20">
    <property type="entry name" value="PAS domain"/>
    <property type="match status" value="1"/>
</dbReference>
<keyword evidence="10" id="KW-1185">Reference proteome</keyword>
<feature type="region of interest" description="Disordered" evidence="7">
    <location>
        <begin position="198"/>
        <end position="238"/>
    </location>
</feature>
<dbReference type="InterPro" id="IPR011989">
    <property type="entry name" value="ARM-like"/>
</dbReference>
<feature type="compositionally biased region" description="Low complexity" evidence="7">
    <location>
        <begin position="211"/>
        <end position="232"/>
    </location>
</feature>
<dbReference type="InterPro" id="IPR050697">
    <property type="entry name" value="Adenylyl/Guanylyl_Cyclase_3/4"/>
</dbReference>
<dbReference type="PROSITE" id="PS50125">
    <property type="entry name" value="GUANYLATE_CYCLASE_2"/>
    <property type="match status" value="1"/>
</dbReference>
<dbReference type="Pfam" id="PF00211">
    <property type="entry name" value="Guanylate_cyc"/>
    <property type="match status" value="1"/>
</dbReference>
<dbReference type="FunFam" id="3.30.70.1230:FF:000016">
    <property type="entry name" value="Adenylate/guanylate cyclase domain-containing protein"/>
    <property type="match status" value="1"/>
</dbReference>
<dbReference type="STRING" id="329046.A0A1Y2CQL2"/>
<dbReference type="PANTHER" id="PTHR43081:SF1">
    <property type="entry name" value="ADENYLATE CYCLASE, TERMINAL-DIFFERENTIATION SPECIFIC"/>
    <property type="match status" value="1"/>
</dbReference>
<feature type="domain" description="Guanylate cyclase" evidence="8">
    <location>
        <begin position="1149"/>
        <end position="1282"/>
    </location>
</feature>
<dbReference type="GO" id="GO:0035556">
    <property type="term" value="P:intracellular signal transduction"/>
    <property type="evidence" value="ECO:0007669"/>
    <property type="project" value="InterPro"/>
</dbReference>
<evidence type="ECO:0000256" key="4">
    <source>
        <dbReference type="ARBA" id="ARBA00022989"/>
    </source>
</evidence>
<dbReference type="SUPFAM" id="SSF55073">
    <property type="entry name" value="Nucleotide cyclase"/>
    <property type="match status" value="1"/>
</dbReference>
<dbReference type="PROSITE" id="PS50005">
    <property type="entry name" value="TPR"/>
    <property type="match status" value="1"/>
</dbReference>
<evidence type="ECO:0000313" key="9">
    <source>
        <dbReference type="EMBL" id="ORY49320.1"/>
    </source>
</evidence>
<dbReference type="InterPro" id="IPR003018">
    <property type="entry name" value="GAF"/>
</dbReference>
<keyword evidence="4" id="KW-1133">Transmembrane helix</keyword>
<dbReference type="SMART" id="SM00044">
    <property type="entry name" value="CYCc"/>
    <property type="match status" value="1"/>
</dbReference>
<feature type="repeat" description="TPR" evidence="6">
    <location>
        <begin position="1343"/>
        <end position="1376"/>
    </location>
</feature>
<evidence type="ECO:0000256" key="7">
    <source>
        <dbReference type="SAM" id="MobiDB-lite"/>
    </source>
</evidence>
<organism evidence="9 10">
    <name type="scientific">Rhizoclosmatium globosum</name>
    <dbReference type="NCBI Taxonomy" id="329046"/>
    <lineage>
        <taxon>Eukaryota</taxon>
        <taxon>Fungi</taxon>
        <taxon>Fungi incertae sedis</taxon>
        <taxon>Chytridiomycota</taxon>
        <taxon>Chytridiomycota incertae sedis</taxon>
        <taxon>Chytridiomycetes</taxon>
        <taxon>Chytridiales</taxon>
        <taxon>Chytriomycetaceae</taxon>
        <taxon>Rhizoclosmatium</taxon>
    </lineage>
</organism>
<dbReference type="Gene3D" id="3.30.450.40">
    <property type="match status" value="2"/>
</dbReference>
<keyword evidence="3" id="KW-0812">Transmembrane</keyword>